<dbReference type="InterPro" id="IPR040072">
    <property type="entry name" value="Methyltransferase_A"/>
</dbReference>
<evidence type="ECO:0000256" key="4">
    <source>
        <dbReference type="ARBA" id="ARBA00022552"/>
    </source>
</evidence>
<gene>
    <name evidence="12" type="primary">rlmN</name>
    <name evidence="14" type="ORF">SAMN02745784_00441</name>
</gene>
<dbReference type="Gene3D" id="1.10.150.530">
    <property type="match status" value="1"/>
</dbReference>
<dbReference type="SUPFAM" id="SSF102114">
    <property type="entry name" value="Radical SAM enzymes"/>
    <property type="match status" value="1"/>
</dbReference>
<dbReference type="GO" id="GO:0051539">
    <property type="term" value="F:4 iron, 4 sulfur cluster binding"/>
    <property type="evidence" value="ECO:0007669"/>
    <property type="project" value="UniProtKB-UniRule"/>
</dbReference>
<keyword evidence="3 12" id="KW-0963">Cytoplasm</keyword>
<feature type="active site" description="Proton acceptor" evidence="12">
    <location>
        <position position="93"/>
    </location>
</feature>
<comment type="similarity">
    <text evidence="12">Belongs to the radical SAM superfamily. RlmN family.</text>
</comment>
<dbReference type="AlphaFoldDB" id="A0A1M4SQH3"/>
<dbReference type="HAMAP" id="MF_01849">
    <property type="entry name" value="RNA_methyltr_RlmN"/>
    <property type="match status" value="1"/>
</dbReference>
<keyword evidence="4 12" id="KW-0698">rRNA processing</keyword>
<keyword evidence="8 12" id="KW-0819">tRNA processing</keyword>
<dbReference type="Proteomes" id="UP000184114">
    <property type="component" value="Unassembled WGS sequence"/>
</dbReference>
<keyword evidence="6 12" id="KW-0808">Transferase</keyword>
<evidence type="ECO:0000256" key="12">
    <source>
        <dbReference type="HAMAP-Rule" id="MF_01849"/>
    </source>
</evidence>
<organism evidence="14 15">
    <name type="scientific">Tissierella praeacuta DSM 18095</name>
    <dbReference type="NCBI Taxonomy" id="1123404"/>
    <lineage>
        <taxon>Bacteria</taxon>
        <taxon>Bacillati</taxon>
        <taxon>Bacillota</taxon>
        <taxon>Tissierellia</taxon>
        <taxon>Tissierellales</taxon>
        <taxon>Tissierellaceae</taxon>
        <taxon>Tissierella</taxon>
    </lineage>
</organism>
<dbReference type="GO" id="GO:0070040">
    <property type="term" value="F:rRNA (adenine(2503)-C2-)-methyltransferase activity"/>
    <property type="evidence" value="ECO:0007669"/>
    <property type="project" value="UniProtKB-UniRule"/>
</dbReference>
<keyword evidence="12" id="KW-1015">Disulfide bond</keyword>
<dbReference type="InterPro" id="IPR058240">
    <property type="entry name" value="rSAM_sf"/>
</dbReference>
<evidence type="ECO:0000256" key="8">
    <source>
        <dbReference type="ARBA" id="ARBA00022694"/>
    </source>
</evidence>
<keyword evidence="7 12" id="KW-0949">S-adenosyl-L-methionine</keyword>
<dbReference type="GeneID" id="90995130"/>
<feature type="binding site" evidence="12">
    <location>
        <begin position="215"/>
        <end position="217"/>
    </location>
    <ligand>
        <name>S-adenosyl-L-methionine</name>
        <dbReference type="ChEBI" id="CHEBI:59789"/>
    </ligand>
</feature>
<dbReference type="GO" id="GO:0005737">
    <property type="term" value="C:cytoplasm"/>
    <property type="evidence" value="ECO:0007669"/>
    <property type="project" value="UniProtKB-SubCell"/>
</dbReference>
<evidence type="ECO:0000256" key="5">
    <source>
        <dbReference type="ARBA" id="ARBA00022603"/>
    </source>
</evidence>
<accession>A0A1M4SQH3</accession>
<dbReference type="PANTHER" id="PTHR30544">
    <property type="entry name" value="23S RRNA METHYLTRANSFERASE"/>
    <property type="match status" value="1"/>
</dbReference>
<comment type="catalytic activity">
    <reaction evidence="12">
        <text>adenosine(37) in tRNA + 2 reduced [2Fe-2S]-[ferredoxin] + 2 S-adenosyl-L-methionine = 2-methyladenosine(37) in tRNA + 5'-deoxyadenosine + L-methionine + 2 oxidized [2Fe-2S]-[ferredoxin] + S-adenosyl-L-homocysteine</text>
        <dbReference type="Rhea" id="RHEA:43332"/>
        <dbReference type="Rhea" id="RHEA-COMP:10000"/>
        <dbReference type="Rhea" id="RHEA-COMP:10001"/>
        <dbReference type="Rhea" id="RHEA-COMP:10162"/>
        <dbReference type="Rhea" id="RHEA-COMP:10485"/>
        <dbReference type="ChEBI" id="CHEBI:17319"/>
        <dbReference type="ChEBI" id="CHEBI:33737"/>
        <dbReference type="ChEBI" id="CHEBI:33738"/>
        <dbReference type="ChEBI" id="CHEBI:57844"/>
        <dbReference type="ChEBI" id="CHEBI:57856"/>
        <dbReference type="ChEBI" id="CHEBI:59789"/>
        <dbReference type="ChEBI" id="CHEBI:74411"/>
        <dbReference type="ChEBI" id="CHEBI:74497"/>
        <dbReference type="EC" id="2.1.1.192"/>
    </reaction>
</comment>
<dbReference type="Pfam" id="PF04055">
    <property type="entry name" value="Radical_SAM"/>
    <property type="match status" value="1"/>
</dbReference>
<dbReference type="CDD" id="cd01335">
    <property type="entry name" value="Radical_SAM"/>
    <property type="match status" value="1"/>
</dbReference>
<sequence length="349" mass="40300">MNKIELNSLTLKELREYMVSIQEKSFRGEQVFSYFHRNKKVDIENLKVLPENLRKYLLDNIKVNKIDIYKVFDSKIDDTKKYLFLLDDMNIIESVAMEYNHGLTACISTQVGCKMGCSFCASTKEGLIRNLTPAEMVNQIYMMEKDLGKDISNIVLMGSGEPLDNYDNTMKFINIIHDEKGHNISLRNIALSTCGVVPRIYDLANENIPITLSISLHSPFDAERKKIMPIAKKYSIDELMKACRFYSEKTKRRITFEYTLIDNVNDRDVDIKELIKILEGLKCHINLIPLNPIREFNKDRPSRKNIERVQRILSNRGIAVTIRREMGGDISASCGQLRRAVTQGNNKRF</sequence>
<feature type="binding site" evidence="12">
    <location>
        <position position="117"/>
    </location>
    <ligand>
        <name>[4Fe-4S] cluster</name>
        <dbReference type="ChEBI" id="CHEBI:49883"/>
        <note>4Fe-4S-S-AdoMet</note>
    </ligand>
</feature>
<dbReference type="Gene3D" id="3.20.20.70">
    <property type="entry name" value="Aldolase class I"/>
    <property type="match status" value="1"/>
</dbReference>
<comment type="miscellaneous">
    <text evidence="12">Reaction proceeds by a ping-pong mechanism involving intermediate methylation of a conserved cysteine residue.</text>
</comment>
<keyword evidence="9 12" id="KW-0479">Metal-binding</keyword>
<keyword evidence="10 12" id="KW-0408">Iron</keyword>
<dbReference type="GO" id="GO:0046872">
    <property type="term" value="F:metal ion binding"/>
    <property type="evidence" value="ECO:0007669"/>
    <property type="project" value="UniProtKB-KW"/>
</dbReference>
<dbReference type="PIRSF" id="PIRSF006004">
    <property type="entry name" value="CHP00048"/>
    <property type="match status" value="1"/>
</dbReference>
<name>A0A1M4SQH3_9FIRM</name>
<dbReference type="InterPro" id="IPR007197">
    <property type="entry name" value="rSAM"/>
</dbReference>
<dbReference type="FunFam" id="3.20.20.70:FF:000014">
    <property type="entry name" value="Probable dual-specificity RNA methyltransferase RlmN"/>
    <property type="match status" value="1"/>
</dbReference>
<evidence type="ECO:0000256" key="9">
    <source>
        <dbReference type="ARBA" id="ARBA00022723"/>
    </source>
</evidence>
<dbReference type="SFLD" id="SFLDS00029">
    <property type="entry name" value="Radical_SAM"/>
    <property type="match status" value="1"/>
</dbReference>
<protein>
    <recommendedName>
        <fullName evidence="12">Probable dual-specificity RNA methyltransferase RlmN</fullName>
        <ecNumber evidence="12">2.1.1.192</ecNumber>
    </recommendedName>
    <alternativeName>
        <fullName evidence="12">23S rRNA (adenine(2503)-C(2))-methyltransferase</fullName>
    </alternativeName>
    <alternativeName>
        <fullName evidence="12">23S rRNA m2A2503 methyltransferase</fullName>
    </alternativeName>
    <alternativeName>
        <fullName evidence="12">Ribosomal RNA large subunit methyltransferase N</fullName>
    </alternativeName>
    <alternativeName>
        <fullName evidence="12">tRNA (adenine(37)-C(2))-methyltransferase</fullName>
    </alternativeName>
    <alternativeName>
        <fullName evidence="12">tRNA m2A37 methyltransferase</fullName>
    </alternativeName>
</protein>
<dbReference type="RefSeq" id="WP_327191961.1">
    <property type="nucleotide sequence ID" value="NZ_FQTY01000001.1"/>
</dbReference>
<evidence type="ECO:0000313" key="15">
    <source>
        <dbReference type="Proteomes" id="UP000184114"/>
    </source>
</evidence>
<dbReference type="InterPro" id="IPR004383">
    <property type="entry name" value="rRNA_lsu_MTrfase_RlmN/Cfr"/>
</dbReference>
<dbReference type="PANTHER" id="PTHR30544:SF5">
    <property type="entry name" value="RADICAL SAM CORE DOMAIN-CONTAINING PROTEIN"/>
    <property type="match status" value="1"/>
</dbReference>
<comment type="cofactor">
    <cofactor evidence="12">
        <name>[4Fe-4S] cluster</name>
        <dbReference type="ChEBI" id="CHEBI:49883"/>
    </cofactor>
    <text evidence="12">Binds 1 [4Fe-4S] cluster. The cluster is coordinated with 3 cysteines and an exchangeable S-adenosyl-L-methionine.</text>
</comment>
<evidence type="ECO:0000259" key="13">
    <source>
        <dbReference type="PROSITE" id="PS51918"/>
    </source>
</evidence>
<feature type="binding site" evidence="12">
    <location>
        <position position="113"/>
    </location>
    <ligand>
        <name>[4Fe-4S] cluster</name>
        <dbReference type="ChEBI" id="CHEBI:49883"/>
        <note>4Fe-4S-S-AdoMet</note>
    </ligand>
</feature>
<keyword evidence="5 12" id="KW-0489">Methyltransferase</keyword>
<comment type="function">
    <text evidence="12">Specifically methylates position 2 of adenine 2503 in 23S rRNA and position 2 of adenine 37 in tRNAs.</text>
</comment>
<dbReference type="EC" id="2.1.1.192" evidence="12"/>
<dbReference type="SFLD" id="SFLDF00275">
    <property type="entry name" value="adenosine_C2_methyltransferase"/>
    <property type="match status" value="1"/>
</dbReference>
<keyword evidence="11 12" id="KW-0411">Iron-sulfur</keyword>
<evidence type="ECO:0000256" key="6">
    <source>
        <dbReference type="ARBA" id="ARBA00022679"/>
    </source>
</evidence>
<dbReference type="STRING" id="1123404.SAMN02745784_00441"/>
<feature type="binding site" evidence="12">
    <location>
        <position position="192"/>
    </location>
    <ligand>
        <name>S-adenosyl-L-methionine</name>
        <dbReference type="ChEBI" id="CHEBI:59789"/>
    </ligand>
</feature>
<feature type="binding site" evidence="12">
    <location>
        <position position="120"/>
    </location>
    <ligand>
        <name>[4Fe-4S] cluster</name>
        <dbReference type="ChEBI" id="CHEBI:49883"/>
        <note>4Fe-4S-S-AdoMet</note>
    </ligand>
</feature>
<dbReference type="InterPro" id="IPR013785">
    <property type="entry name" value="Aldolase_TIM"/>
</dbReference>
<dbReference type="GO" id="GO:0030488">
    <property type="term" value="P:tRNA methylation"/>
    <property type="evidence" value="ECO:0007669"/>
    <property type="project" value="UniProtKB-UniRule"/>
</dbReference>
<dbReference type="GO" id="GO:0002935">
    <property type="term" value="F:tRNA (adenine(37)-C2)-methyltransferase activity"/>
    <property type="evidence" value="ECO:0007669"/>
    <property type="project" value="UniProtKB-UniRule"/>
</dbReference>
<proteinExistence type="inferred from homology"/>
<dbReference type="InterPro" id="IPR027492">
    <property type="entry name" value="RNA_MTrfase_RlmN"/>
</dbReference>
<feature type="active site" description="S-methylcysteine intermediate" evidence="12">
    <location>
        <position position="334"/>
    </location>
</feature>
<dbReference type="GO" id="GO:0019843">
    <property type="term" value="F:rRNA binding"/>
    <property type="evidence" value="ECO:0007669"/>
    <property type="project" value="UniProtKB-UniRule"/>
</dbReference>
<comment type="catalytic activity">
    <reaction evidence="12">
        <text>adenosine(2503) in 23S rRNA + 2 reduced [2Fe-2S]-[ferredoxin] + 2 S-adenosyl-L-methionine = 2-methyladenosine(2503) in 23S rRNA + 5'-deoxyadenosine + L-methionine + 2 oxidized [2Fe-2S]-[ferredoxin] + S-adenosyl-L-homocysteine</text>
        <dbReference type="Rhea" id="RHEA:42916"/>
        <dbReference type="Rhea" id="RHEA-COMP:10000"/>
        <dbReference type="Rhea" id="RHEA-COMP:10001"/>
        <dbReference type="Rhea" id="RHEA-COMP:10152"/>
        <dbReference type="Rhea" id="RHEA-COMP:10282"/>
        <dbReference type="ChEBI" id="CHEBI:17319"/>
        <dbReference type="ChEBI" id="CHEBI:33737"/>
        <dbReference type="ChEBI" id="CHEBI:33738"/>
        <dbReference type="ChEBI" id="CHEBI:57844"/>
        <dbReference type="ChEBI" id="CHEBI:57856"/>
        <dbReference type="ChEBI" id="CHEBI:59789"/>
        <dbReference type="ChEBI" id="CHEBI:74411"/>
        <dbReference type="ChEBI" id="CHEBI:74497"/>
        <dbReference type="EC" id="2.1.1.192"/>
    </reaction>
</comment>
<comment type="subcellular location">
    <subcellularLocation>
        <location evidence="1 12">Cytoplasm</location>
    </subcellularLocation>
</comment>
<dbReference type="PROSITE" id="PS51918">
    <property type="entry name" value="RADICAL_SAM"/>
    <property type="match status" value="1"/>
</dbReference>
<keyword evidence="2 12" id="KW-0004">4Fe-4S</keyword>
<evidence type="ECO:0000256" key="1">
    <source>
        <dbReference type="ARBA" id="ARBA00004496"/>
    </source>
</evidence>
<feature type="binding site" evidence="12">
    <location>
        <position position="291"/>
    </location>
    <ligand>
        <name>S-adenosyl-L-methionine</name>
        <dbReference type="ChEBI" id="CHEBI:59789"/>
    </ligand>
</feature>
<feature type="domain" description="Radical SAM core" evidence="13">
    <location>
        <begin position="99"/>
        <end position="329"/>
    </location>
</feature>
<feature type="binding site" evidence="12">
    <location>
        <begin position="160"/>
        <end position="161"/>
    </location>
    <ligand>
        <name>S-adenosyl-L-methionine</name>
        <dbReference type="ChEBI" id="CHEBI:59789"/>
    </ligand>
</feature>
<dbReference type="GO" id="GO:0000049">
    <property type="term" value="F:tRNA binding"/>
    <property type="evidence" value="ECO:0007669"/>
    <property type="project" value="UniProtKB-UniRule"/>
</dbReference>
<reference evidence="15" key="1">
    <citation type="submission" date="2016-11" db="EMBL/GenBank/DDBJ databases">
        <authorList>
            <person name="Varghese N."/>
            <person name="Submissions S."/>
        </authorList>
    </citation>
    <scope>NUCLEOTIDE SEQUENCE [LARGE SCALE GENOMIC DNA]</scope>
    <source>
        <strain evidence="15">DSM 18095</strain>
    </source>
</reference>
<evidence type="ECO:0000256" key="2">
    <source>
        <dbReference type="ARBA" id="ARBA00022485"/>
    </source>
</evidence>
<evidence type="ECO:0000313" key="14">
    <source>
        <dbReference type="EMBL" id="SHE34460.1"/>
    </source>
</evidence>
<evidence type="ECO:0000256" key="11">
    <source>
        <dbReference type="ARBA" id="ARBA00023014"/>
    </source>
</evidence>
<evidence type="ECO:0000256" key="7">
    <source>
        <dbReference type="ARBA" id="ARBA00022691"/>
    </source>
</evidence>
<comment type="caution">
    <text evidence="12">Lacks conserved residue(s) required for the propagation of feature annotation.</text>
</comment>
<evidence type="ECO:0000256" key="3">
    <source>
        <dbReference type="ARBA" id="ARBA00022490"/>
    </source>
</evidence>
<keyword evidence="15" id="KW-1185">Reference proteome</keyword>
<dbReference type="SFLD" id="SFLDG01062">
    <property type="entry name" value="methyltransferase_(Class_A)"/>
    <property type="match status" value="1"/>
</dbReference>
<dbReference type="EMBL" id="FQTY01000001">
    <property type="protein sequence ID" value="SHE34460.1"/>
    <property type="molecule type" value="Genomic_DNA"/>
</dbReference>
<evidence type="ECO:0000256" key="10">
    <source>
        <dbReference type="ARBA" id="ARBA00023004"/>
    </source>
</evidence>
<dbReference type="GO" id="GO:0070475">
    <property type="term" value="P:rRNA base methylation"/>
    <property type="evidence" value="ECO:0007669"/>
    <property type="project" value="UniProtKB-UniRule"/>
</dbReference>
<dbReference type="Pfam" id="PF21016">
    <property type="entry name" value="RlmN_N"/>
    <property type="match status" value="1"/>
</dbReference>
<dbReference type="InterPro" id="IPR048641">
    <property type="entry name" value="RlmN_N"/>
</dbReference>
<dbReference type="NCBIfam" id="TIGR00048">
    <property type="entry name" value="rRNA_mod_RlmN"/>
    <property type="match status" value="1"/>
</dbReference>